<proteinExistence type="predicted"/>
<sequence>MEQTVRRIAKTHVEIGGVQAEKMCFSRLESMTLGDDGVLTIVARKCNLPVSVQPLFKEEHTEAERKTFVSLAMCMNLLTWNAHWLAWMHQELKSAGLEIAMLEYTFTKPKPVHQVYHKYVNQAMFQKIEFWHTTKSMGGIKDFLELSEQQFEQELEDILAKLQEQLDDQRSALEAVEYNAIGDQAREDGLEKLEKECDVAWNSKLLAWVLEGFDIDLREKSFAKPIPTKKFEMWEEGQNQPDQDRWHTVLTFVPKSGGEALVADPSHHQYSWESGIDKLSDFLGTKVERTSQDVDWDFGNVLDLQSELDQDNFSRTLSDVVAKTTCNVVVMGETEYETAKGQILAALDRELYDLRVQLDDVVSDEDLKDLEAECEGPGHELCSAAYERIMANGF</sequence>
<dbReference type="Proteomes" id="UP000801428">
    <property type="component" value="Unassembled WGS sequence"/>
</dbReference>
<name>A0A9P4W967_CURKU</name>
<reference evidence="2" key="1">
    <citation type="submission" date="2019-04" db="EMBL/GenBank/DDBJ databases">
        <title>Sequencing of skin fungus with MAO and IRED activity.</title>
        <authorList>
            <person name="Marsaioli A.J."/>
            <person name="Bonatto J.M.C."/>
            <person name="Reis Junior O."/>
        </authorList>
    </citation>
    <scope>NUCLEOTIDE SEQUENCE</scope>
    <source>
        <strain evidence="2">30M1</strain>
    </source>
</reference>
<feature type="coiled-coil region" evidence="1">
    <location>
        <begin position="141"/>
        <end position="179"/>
    </location>
</feature>
<dbReference type="OrthoDB" id="3769209at2759"/>
<protein>
    <submittedName>
        <fullName evidence="2">Uncharacterized protein</fullName>
    </submittedName>
</protein>
<comment type="caution">
    <text evidence="2">The sequence shown here is derived from an EMBL/GenBank/DDBJ whole genome shotgun (WGS) entry which is preliminary data.</text>
</comment>
<evidence type="ECO:0000313" key="2">
    <source>
        <dbReference type="EMBL" id="KAF2999833.1"/>
    </source>
</evidence>
<evidence type="ECO:0000256" key="1">
    <source>
        <dbReference type="SAM" id="Coils"/>
    </source>
</evidence>
<organism evidence="2 3">
    <name type="scientific">Curvularia kusanoi</name>
    <name type="common">Cochliobolus kusanoi</name>
    <dbReference type="NCBI Taxonomy" id="90978"/>
    <lineage>
        <taxon>Eukaryota</taxon>
        <taxon>Fungi</taxon>
        <taxon>Dikarya</taxon>
        <taxon>Ascomycota</taxon>
        <taxon>Pezizomycotina</taxon>
        <taxon>Dothideomycetes</taxon>
        <taxon>Pleosporomycetidae</taxon>
        <taxon>Pleosporales</taxon>
        <taxon>Pleosporineae</taxon>
        <taxon>Pleosporaceae</taxon>
        <taxon>Curvularia</taxon>
    </lineage>
</organism>
<keyword evidence="1" id="KW-0175">Coiled coil</keyword>
<accession>A0A9P4W967</accession>
<gene>
    <name evidence="2" type="ORF">E8E13_007068</name>
</gene>
<evidence type="ECO:0000313" key="3">
    <source>
        <dbReference type="Proteomes" id="UP000801428"/>
    </source>
</evidence>
<keyword evidence="3" id="KW-1185">Reference proteome</keyword>
<dbReference type="AlphaFoldDB" id="A0A9P4W967"/>
<dbReference type="EMBL" id="SWKU01000016">
    <property type="protein sequence ID" value="KAF2999833.1"/>
    <property type="molecule type" value="Genomic_DNA"/>
</dbReference>